<reference evidence="2" key="2">
    <citation type="journal article" date="2015" name="Sci. Rep.">
        <title>Genetic analysis of capsular polysaccharide synthesis gene clusters in 79 capsular types of Klebsiella spp.</title>
        <authorList>
            <person name="Pan Y.J."/>
            <person name="Lin T.L."/>
            <person name="Chen C.T."/>
            <person name="Chen Y.Y."/>
            <person name="Hsieh P.F."/>
            <person name="Hsu C.R."/>
            <person name="Wu M.C."/>
            <person name="Wang J.T."/>
        </authorList>
    </citation>
    <scope>NUCLEOTIDE SEQUENCE</scope>
    <source>
        <strain evidence="2">1205</strain>
    </source>
</reference>
<dbReference type="GO" id="GO:0016758">
    <property type="term" value="F:hexosyltransferase activity"/>
    <property type="evidence" value="ECO:0007669"/>
    <property type="project" value="UniProtKB-ARBA"/>
</dbReference>
<accession>A0A0P0YT49</accession>
<feature type="domain" description="Glycosyltransferase 2-like" evidence="1">
    <location>
        <begin position="6"/>
        <end position="152"/>
    </location>
</feature>
<evidence type="ECO:0000259" key="1">
    <source>
        <dbReference type="Pfam" id="PF00535"/>
    </source>
</evidence>
<reference evidence="2" key="1">
    <citation type="submission" date="2014-04" db="EMBL/GenBank/DDBJ databases">
        <authorList>
            <person name="Harrison E."/>
        </authorList>
    </citation>
    <scope>NUCLEOTIDE SEQUENCE</scope>
    <source>
        <strain evidence="2">1205</strain>
    </source>
</reference>
<dbReference type="Pfam" id="PF00535">
    <property type="entry name" value="Glycos_transf_2"/>
    <property type="match status" value="1"/>
</dbReference>
<gene>
    <name evidence="2" type="primary">wcuR</name>
</gene>
<dbReference type="Gene3D" id="3.90.550.10">
    <property type="entry name" value="Spore Coat Polysaccharide Biosynthesis Protein SpsA, Chain A"/>
    <property type="match status" value="1"/>
</dbReference>
<dbReference type="InterPro" id="IPR029044">
    <property type="entry name" value="Nucleotide-diphossugar_trans"/>
</dbReference>
<dbReference type="InterPro" id="IPR001173">
    <property type="entry name" value="Glyco_trans_2-like"/>
</dbReference>
<dbReference type="EMBL" id="AB924608">
    <property type="protein sequence ID" value="BAT24349.1"/>
    <property type="molecule type" value="Genomic_DNA"/>
</dbReference>
<dbReference type="CDD" id="cd04196">
    <property type="entry name" value="GT_2_like_d"/>
    <property type="match status" value="1"/>
</dbReference>
<organism evidence="2">
    <name type="scientific">Klebsiella sp. 1205</name>
    <dbReference type="NCBI Taxonomy" id="1497840"/>
    <lineage>
        <taxon>Bacteria</taxon>
        <taxon>Pseudomonadati</taxon>
        <taxon>Pseudomonadota</taxon>
        <taxon>Gammaproteobacteria</taxon>
        <taxon>Enterobacterales</taxon>
        <taxon>Enterobacteriaceae</taxon>
        <taxon>Klebsiella/Raoultella group</taxon>
        <taxon>Klebsiella</taxon>
    </lineage>
</organism>
<keyword evidence="2" id="KW-0808">Transferase</keyword>
<name>A0A0P0YT49_9ENTR</name>
<dbReference type="PANTHER" id="PTHR22916">
    <property type="entry name" value="GLYCOSYLTRANSFERASE"/>
    <property type="match status" value="1"/>
</dbReference>
<proteinExistence type="predicted"/>
<sequence length="317" mass="36363">MKKIDVLLATYNGEKYIAEQIESILLNFHKVTEYDCRLLISDDGSTDDTIQIINNISKLDNRIILVNTTKKGGVKENFNGLINSSSADYIFFCDQDDFWLPAKMRIFMDRFMSIEKEYAGPILIHSDLCVTNGYLSPRSESMFKYQNINANPSFNELIVSNSVTGCVMACNKTLLNIARESTIIESIMHDWYLALIAKAFGRIDFIDSSLILYRQHGGNQVGAKPFNLSAILSIYKIHDNYIKAKRSIVKTQDQARLFLNDFSDKIERKNASLLLQFSSPKDVNIFKRLSLFLNNDFKKKGFIRNIVFFYIFVIKAL</sequence>
<evidence type="ECO:0000313" key="2">
    <source>
        <dbReference type="EMBL" id="BAT24349.1"/>
    </source>
</evidence>
<protein>
    <submittedName>
        <fullName evidence="2">Glycosyl transferase family 2 protein</fullName>
    </submittedName>
</protein>
<dbReference type="SUPFAM" id="SSF53448">
    <property type="entry name" value="Nucleotide-diphospho-sugar transferases"/>
    <property type="match status" value="1"/>
</dbReference>
<dbReference type="PANTHER" id="PTHR22916:SF3">
    <property type="entry name" value="UDP-GLCNAC:BETAGAL BETA-1,3-N-ACETYLGLUCOSAMINYLTRANSFERASE-LIKE PROTEIN 1"/>
    <property type="match status" value="1"/>
</dbReference>
<dbReference type="AlphaFoldDB" id="A0A0P0YT49"/>